<organism evidence="2 3">
    <name type="scientific">Candidatus Bacteroides pullicola</name>
    <dbReference type="NCBI Taxonomy" id="2838475"/>
    <lineage>
        <taxon>Bacteria</taxon>
        <taxon>Pseudomonadati</taxon>
        <taxon>Bacteroidota</taxon>
        <taxon>Bacteroidia</taxon>
        <taxon>Bacteroidales</taxon>
        <taxon>Bacteroidaceae</taxon>
        <taxon>Bacteroides</taxon>
    </lineage>
</organism>
<evidence type="ECO:0000313" key="3">
    <source>
        <dbReference type="Proteomes" id="UP000886851"/>
    </source>
</evidence>
<sequence>MNKDIGKYGNKFTSDNQPSNRGRKPKLYTIAKKSYGISLDEFREVVNYLWQLPKDEVKEIAERGDTPIWMANVCRSLYKDTAKGVMNTLRELIQLMFGKELTTKIDVTTNGRDIGQQLIFSPTPLTEQDIKEIKEMQHGNEEGGSDPGISET</sequence>
<accession>A0A9D2CKQ0</accession>
<dbReference type="EMBL" id="DXCV01000039">
    <property type="protein sequence ID" value="HIY88223.1"/>
    <property type="molecule type" value="Genomic_DNA"/>
</dbReference>
<evidence type="ECO:0000313" key="2">
    <source>
        <dbReference type="EMBL" id="HIY88223.1"/>
    </source>
</evidence>
<feature type="compositionally biased region" description="Basic and acidic residues" evidence="1">
    <location>
        <begin position="132"/>
        <end position="141"/>
    </location>
</feature>
<comment type="caution">
    <text evidence="2">The sequence shown here is derived from an EMBL/GenBank/DDBJ whole genome shotgun (WGS) entry which is preliminary data.</text>
</comment>
<name>A0A9D2CKQ0_9BACE</name>
<protein>
    <submittedName>
        <fullName evidence="2">Uncharacterized protein</fullName>
    </submittedName>
</protein>
<reference evidence="2" key="2">
    <citation type="submission" date="2021-04" db="EMBL/GenBank/DDBJ databases">
        <authorList>
            <person name="Gilroy R."/>
        </authorList>
    </citation>
    <scope>NUCLEOTIDE SEQUENCE</scope>
    <source>
        <strain evidence="2">Gambia2-208</strain>
    </source>
</reference>
<reference evidence="2" key="1">
    <citation type="journal article" date="2021" name="PeerJ">
        <title>Extensive microbial diversity within the chicken gut microbiome revealed by metagenomics and culture.</title>
        <authorList>
            <person name="Gilroy R."/>
            <person name="Ravi A."/>
            <person name="Getino M."/>
            <person name="Pursley I."/>
            <person name="Horton D.L."/>
            <person name="Alikhan N.F."/>
            <person name="Baker D."/>
            <person name="Gharbi K."/>
            <person name="Hall N."/>
            <person name="Watson M."/>
            <person name="Adriaenssens E.M."/>
            <person name="Foster-Nyarko E."/>
            <person name="Jarju S."/>
            <person name="Secka A."/>
            <person name="Antonio M."/>
            <person name="Oren A."/>
            <person name="Chaudhuri R.R."/>
            <person name="La Ragione R."/>
            <person name="Hildebrand F."/>
            <person name="Pallen M.J."/>
        </authorList>
    </citation>
    <scope>NUCLEOTIDE SEQUENCE</scope>
    <source>
        <strain evidence="2">Gambia2-208</strain>
    </source>
</reference>
<feature type="region of interest" description="Disordered" evidence="1">
    <location>
        <begin position="1"/>
        <end position="24"/>
    </location>
</feature>
<proteinExistence type="predicted"/>
<dbReference type="Proteomes" id="UP000886851">
    <property type="component" value="Unassembled WGS sequence"/>
</dbReference>
<gene>
    <name evidence="2" type="ORF">H9824_05915</name>
</gene>
<feature type="region of interest" description="Disordered" evidence="1">
    <location>
        <begin position="132"/>
        <end position="152"/>
    </location>
</feature>
<dbReference type="AlphaFoldDB" id="A0A9D2CKQ0"/>
<evidence type="ECO:0000256" key="1">
    <source>
        <dbReference type="SAM" id="MobiDB-lite"/>
    </source>
</evidence>
<feature type="compositionally biased region" description="Polar residues" evidence="1">
    <location>
        <begin position="11"/>
        <end position="20"/>
    </location>
</feature>